<comment type="caution">
    <text evidence="1">The sequence shown here is derived from an EMBL/GenBank/DDBJ whole genome shotgun (WGS) entry which is preliminary data.</text>
</comment>
<dbReference type="EMBL" id="JAUTXU010000037">
    <property type="protein sequence ID" value="KAK3717478.1"/>
    <property type="molecule type" value="Genomic_DNA"/>
</dbReference>
<accession>A0ACC3NI76</accession>
<organism evidence="1 2">
    <name type="scientific">Vermiconidia calcicola</name>
    <dbReference type="NCBI Taxonomy" id="1690605"/>
    <lineage>
        <taxon>Eukaryota</taxon>
        <taxon>Fungi</taxon>
        <taxon>Dikarya</taxon>
        <taxon>Ascomycota</taxon>
        <taxon>Pezizomycotina</taxon>
        <taxon>Dothideomycetes</taxon>
        <taxon>Dothideomycetidae</taxon>
        <taxon>Mycosphaerellales</taxon>
        <taxon>Extremaceae</taxon>
        <taxon>Vermiconidia</taxon>
    </lineage>
</organism>
<protein>
    <submittedName>
        <fullName evidence="1">Protein phosphatase regulator</fullName>
    </submittedName>
</protein>
<proteinExistence type="predicted"/>
<name>A0ACC3NI76_9PEZI</name>
<evidence type="ECO:0000313" key="2">
    <source>
        <dbReference type="Proteomes" id="UP001281147"/>
    </source>
</evidence>
<evidence type="ECO:0000313" key="1">
    <source>
        <dbReference type="EMBL" id="KAK3717478.1"/>
    </source>
</evidence>
<reference evidence="1" key="1">
    <citation type="submission" date="2023-07" db="EMBL/GenBank/DDBJ databases">
        <title>Black Yeasts Isolated from many extreme environments.</title>
        <authorList>
            <person name="Coleine C."/>
            <person name="Stajich J.E."/>
            <person name="Selbmann L."/>
        </authorList>
    </citation>
    <scope>NUCLEOTIDE SEQUENCE</scope>
    <source>
        <strain evidence="1">CCFEE 5714</strain>
    </source>
</reference>
<gene>
    <name evidence="1" type="primary">SHP1_1</name>
    <name evidence="1" type="ORF">LTR37_005868</name>
</gene>
<sequence>MDAHQQDLVAQFCAVTDSTPDSAQNALTSADWNLQEAVALYFAANDPEPQEHYGSEYDEEEEQQSNPASAQPTPAQPSASSSSRKPPTQRPKQMTLDDLKKMQESDHDSDDSDKKQDMYAGGEKSGLAVANPGNQGGGGPVDHFKNIMNQARQNRDRPAGAGEGDDDGPAATQQQQQQQRSANFMGRAQTLGGDDAPSQVIEDPAAVAAPGRQGQQNLPRVARTLHLWADGVSIDDGPLFRFDDPANAGIMQEINRGRAPLALLDVQPDQEVDLNLEPHKDEQYVQPKKKWKPFGGSGQRLGSPTPGPGGPSTTTTAAAPASASSSPSTAQQTPAAADIDDSQPTLQLQIRLGDGTRLSSRFNTTHTIGDVYSFVDAASPASSQRSYALMTTFPSKELDDRGVVLGDMGEFKRGGVVVQKWK</sequence>
<dbReference type="Proteomes" id="UP001281147">
    <property type="component" value="Unassembled WGS sequence"/>
</dbReference>
<keyword evidence="2" id="KW-1185">Reference proteome</keyword>